<dbReference type="InterPro" id="IPR005467">
    <property type="entry name" value="His_kinase_dom"/>
</dbReference>
<dbReference type="InterPro" id="IPR003594">
    <property type="entry name" value="HATPase_dom"/>
</dbReference>
<dbReference type="PANTHER" id="PTHR43065:SF10">
    <property type="entry name" value="PEROXIDE STRESS-ACTIVATED HISTIDINE KINASE MAK3"/>
    <property type="match status" value="1"/>
</dbReference>
<dbReference type="SUPFAM" id="SSF47384">
    <property type="entry name" value="Homodimeric domain of signal transducing histidine kinase"/>
    <property type="match status" value="1"/>
</dbReference>
<dbReference type="GO" id="GO:0005886">
    <property type="term" value="C:plasma membrane"/>
    <property type="evidence" value="ECO:0007669"/>
    <property type="project" value="UniProtKB-SubCell"/>
</dbReference>
<gene>
    <name evidence="17" type="ORF">OP8BY_1681</name>
</gene>
<evidence type="ECO:0000256" key="7">
    <source>
        <dbReference type="ARBA" id="ARBA00022692"/>
    </source>
</evidence>
<feature type="coiled-coil region" evidence="14">
    <location>
        <begin position="305"/>
        <end position="350"/>
    </location>
</feature>
<evidence type="ECO:0000256" key="4">
    <source>
        <dbReference type="ARBA" id="ARBA00022475"/>
    </source>
</evidence>
<feature type="domain" description="Histidine kinase" evidence="16">
    <location>
        <begin position="487"/>
        <end position="696"/>
    </location>
</feature>
<evidence type="ECO:0000256" key="13">
    <source>
        <dbReference type="ARBA" id="ARBA00023136"/>
    </source>
</evidence>
<dbReference type="PANTHER" id="PTHR43065">
    <property type="entry name" value="SENSOR HISTIDINE KINASE"/>
    <property type="match status" value="1"/>
</dbReference>
<dbReference type="Pfam" id="PF02518">
    <property type="entry name" value="HATPase_c"/>
    <property type="match status" value="1"/>
</dbReference>
<keyword evidence="6" id="KW-0808">Transferase</keyword>
<keyword evidence="8" id="KW-0547">Nucleotide-binding</keyword>
<evidence type="ECO:0000256" key="15">
    <source>
        <dbReference type="SAM" id="Phobius"/>
    </source>
</evidence>
<protein>
    <recommendedName>
        <fullName evidence="3">histidine kinase</fullName>
        <ecNumber evidence="3">2.7.13.3</ecNumber>
    </recommendedName>
</protein>
<keyword evidence="4" id="KW-1003">Cell membrane</keyword>
<dbReference type="Pfam" id="PF13426">
    <property type="entry name" value="PAS_9"/>
    <property type="match status" value="1"/>
</dbReference>
<dbReference type="Gene3D" id="3.30.565.10">
    <property type="entry name" value="Histidine kinase-like ATPase, C-terminal domain"/>
    <property type="match status" value="1"/>
</dbReference>
<dbReference type="SUPFAM" id="SSF55785">
    <property type="entry name" value="PYP-like sensor domain (PAS domain)"/>
    <property type="match status" value="1"/>
</dbReference>
<keyword evidence="5" id="KW-0597">Phosphoprotein</keyword>
<comment type="caution">
    <text evidence="17">The sequence shown here is derived from an EMBL/GenBank/DDBJ whole genome shotgun (WGS) entry which is preliminary data.</text>
</comment>
<reference evidence="17 18" key="1">
    <citation type="submission" date="2018-08" db="EMBL/GenBank/DDBJ databases">
        <title>Genome analysis of the thermophilic bacterium of the candidate phylum Aminicenantes from deep subsurface aquifer revealed its physiology and ecological role.</title>
        <authorList>
            <person name="Kadnikov V.V."/>
            <person name="Mardanov A.V."/>
            <person name="Beletsky A.V."/>
            <person name="Karnachuk O.V."/>
            <person name="Ravin N.V."/>
        </authorList>
    </citation>
    <scope>NUCLEOTIDE SEQUENCE [LARGE SCALE GENOMIC DNA]</scope>
    <source>
        <strain evidence="17">BY38</strain>
    </source>
</reference>
<evidence type="ECO:0000256" key="8">
    <source>
        <dbReference type="ARBA" id="ARBA00022741"/>
    </source>
</evidence>
<evidence type="ECO:0000256" key="10">
    <source>
        <dbReference type="ARBA" id="ARBA00022840"/>
    </source>
</evidence>
<dbReference type="GO" id="GO:0000155">
    <property type="term" value="F:phosphorelay sensor kinase activity"/>
    <property type="evidence" value="ECO:0007669"/>
    <property type="project" value="InterPro"/>
</dbReference>
<dbReference type="AlphaFoldDB" id="A0A3E2BP14"/>
<evidence type="ECO:0000256" key="12">
    <source>
        <dbReference type="ARBA" id="ARBA00023012"/>
    </source>
</evidence>
<comment type="catalytic activity">
    <reaction evidence="1">
        <text>ATP + protein L-histidine = ADP + protein N-phospho-L-histidine.</text>
        <dbReference type="EC" id="2.7.13.3"/>
    </reaction>
</comment>
<sequence length="709" mass="80000">MASKYFKKLTTRNTFLTLAFFALPFLILLVVVDLQISRVIKNQVNSQLAGAVQDNLKTIKLFLEDRLTDLGSVAQLNCPGLSCLNEQEKIYLNLIQGKRWYDFIFISDLQGNLVRSYNRELQGNISKRDYFKASAAGQPFISDIFYSDITGANVMVISHPVQDSEGRVVGVLGASLNLNYLYSLISDLRLGRTSELFLLSREGLILSPTKLGAFPFAERAFSGELNPHRGDSGVIVHLDYRGERVLCAYQLLPGTSIYLASEMDLQEALLPVRRFNRIILYFFLPSFLFLIIISNLYSRRVTGLVQKLTANLARALDECRERRQQLDHINRELENRILESQRLAAELQLSEQYILHLIDSISLGLAGTDLEGRIAQYNKHFLTLFEAREIRKGEVLFEAIPALKDPEIMESFRATVKEASARQLTARKIDRGHGEEYFNLAFFPITNGEKRLLGITILVENVTEKEKLRNKLAEYEKLSALSQLALGAAHEINNPLLGISSFLEIQMEETDDPQKKQQMEVVLENVYRISQTIRGLLDFARPTPPRFTRVNLNQVVEDTLAFLGHQPIFKKIQVEQKLYPQLPPITADLNQIRQVLTNIFINAAQAMPEGGRLAVTTSKVKFEDYVQIEITDTGIGIQPEDLKKIFDPFFTTKKSQGTGLGLSISLSYIKSHNGDIQVQSQPGAGTTITIILPIRQKGRLSGKEEEVIS</sequence>
<keyword evidence="9 17" id="KW-0418">Kinase</keyword>
<dbReference type="EMBL" id="QUAH01000003">
    <property type="protein sequence ID" value="RFT16503.1"/>
    <property type="molecule type" value="Genomic_DNA"/>
</dbReference>
<dbReference type="Pfam" id="PF02743">
    <property type="entry name" value="dCache_1"/>
    <property type="match status" value="1"/>
</dbReference>
<dbReference type="SUPFAM" id="SSF103190">
    <property type="entry name" value="Sensory domain-like"/>
    <property type="match status" value="1"/>
</dbReference>
<keyword evidence="11 15" id="KW-1133">Transmembrane helix</keyword>
<dbReference type="Gene3D" id="1.10.287.130">
    <property type="match status" value="1"/>
</dbReference>
<dbReference type="CDD" id="cd12914">
    <property type="entry name" value="PDC1_DGC_like"/>
    <property type="match status" value="1"/>
</dbReference>
<dbReference type="InterPro" id="IPR029151">
    <property type="entry name" value="Sensor-like_sf"/>
</dbReference>
<dbReference type="InterPro" id="IPR036097">
    <property type="entry name" value="HisK_dim/P_sf"/>
</dbReference>
<keyword evidence="13 15" id="KW-0472">Membrane</keyword>
<comment type="subcellular location">
    <subcellularLocation>
        <location evidence="2">Cell membrane</location>
        <topology evidence="2">Multi-pass membrane protein</topology>
    </subcellularLocation>
</comment>
<name>A0A3E2BP14_9BACT</name>
<keyword evidence="14" id="KW-0175">Coiled coil</keyword>
<evidence type="ECO:0000313" key="17">
    <source>
        <dbReference type="EMBL" id="RFT16503.1"/>
    </source>
</evidence>
<evidence type="ECO:0000256" key="14">
    <source>
        <dbReference type="SAM" id="Coils"/>
    </source>
</evidence>
<evidence type="ECO:0000256" key="5">
    <source>
        <dbReference type="ARBA" id="ARBA00022553"/>
    </source>
</evidence>
<keyword evidence="10" id="KW-0067">ATP-binding</keyword>
<keyword evidence="12" id="KW-0902">Two-component regulatory system</keyword>
<evidence type="ECO:0000313" key="18">
    <source>
        <dbReference type="Proteomes" id="UP000257323"/>
    </source>
</evidence>
<accession>A0A3E2BP14</accession>
<dbReference type="Pfam" id="PF00512">
    <property type="entry name" value="HisKA"/>
    <property type="match status" value="1"/>
</dbReference>
<dbReference type="CDD" id="cd18774">
    <property type="entry name" value="PDC2_HK_sensor"/>
    <property type="match status" value="1"/>
</dbReference>
<dbReference type="InterPro" id="IPR036890">
    <property type="entry name" value="HATPase_C_sf"/>
</dbReference>
<dbReference type="SMART" id="SM00387">
    <property type="entry name" value="HATPase_c"/>
    <property type="match status" value="1"/>
</dbReference>
<dbReference type="CDD" id="cd00082">
    <property type="entry name" value="HisKA"/>
    <property type="match status" value="1"/>
</dbReference>
<evidence type="ECO:0000256" key="2">
    <source>
        <dbReference type="ARBA" id="ARBA00004651"/>
    </source>
</evidence>
<keyword evidence="7 15" id="KW-0812">Transmembrane</keyword>
<dbReference type="PRINTS" id="PR00344">
    <property type="entry name" value="BCTRLSENSOR"/>
</dbReference>
<dbReference type="SUPFAM" id="SSF55874">
    <property type="entry name" value="ATPase domain of HSP90 chaperone/DNA topoisomerase II/histidine kinase"/>
    <property type="match status" value="1"/>
</dbReference>
<evidence type="ECO:0000256" key="6">
    <source>
        <dbReference type="ARBA" id="ARBA00022679"/>
    </source>
</evidence>
<proteinExistence type="predicted"/>
<dbReference type="InterPro" id="IPR035965">
    <property type="entry name" value="PAS-like_dom_sf"/>
</dbReference>
<dbReference type="InterPro" id="IPR004358">
    <property type="entry name" value="Sig_transdc_His_kin-like_C"/>
</dbReference>
<dbReference type="PROSITE" id="PS50109">
    <property type="entry name" value="HIS_KIN"/>
    <property type="match status" value="1"/>
</dbReference>
<evidence type="ECO:0000256" key="9">
    <source>
        <dbReference type="ARBA" id="ARBA00022777"/>
    </source>
</evidence>
<dbReference type="Gene3D" id="3.30.450.20">
    <property type="entry name" value="PAS domain"/>
    <property type="match status" value="2"/>
</dbReference>
<dbReference type="InterPro" id="IPR033479">
    <property type="entry name" value="dCache_1"/>
</dbReference>
<organism evidence="17 18">
    <name type="scientific">Candidatus Saccharicenans subterraneus</name>
    <dbReference type="NCBI Taxonomy" id="2508984"/>
    <lineage>
        <taxon>Bacteria</taxon>
        <taxon>Candidatus Aminicenantota</taxon>
        <taxon>Candidatus Aminicenantia</taxon>
        <taxon>Candidatus Aminicenantales</taxon>
        <taxon>Candidatus Saccharicenantaceae</taxon>
        <taxon>Candidatus Saccharicenans</taxon>
    </lineage>
</organism>
<evidence type="ECO:0000259" key="16">
    <source>
        <dbReference type="PROSITE" id="PS50109"/>
    </source>
</evidence>
<dbReference type="SMART" id="SM00388">
    <property type="entry name" value="HisKA"/>
    <property type="match status" value="1"/>
</dbReference>
<dbReference type="InterPro" id="IPR000014">
    <property type="entry name" value="PAS"/>
</dbReference>
<feature type="transmembrane region" description="Helical" evidence="15">
    <location>
        <begin position="278"/>
        <end position="297"/>
    </location>
</feature>
<evidence type="ECO:0000256" key="11">
    <source>
        <dbReference type="ARBA" id="ARBA00022989"/>
    </source>
</evidence>
<dbReference type="GO" id="GO:0005524">
    <property type="term" value="F:ATP binding"/>
    <property type="evidence" value="ECO:0007669"/>
    <property type="project" value="UniProtKB-KW"/>
</dbReference>
<dbReference type="Proteomes" id="UP000257323">
    <property type="component" value="Unassembled WGS sequence"/>
</dbReference>
<evidence type="ECO:0000256" key="3">
    <source>
        <dbReference type="ARBA" id="ARBA00012438"/>
    </source>
</evidence>
<dbReference type="EC" id="2.7.13.3" evidence="3"/>
<dbReference type="InterPro" id="IPR003661">
    <property type="entry name" value="HisK_dim/P_dom"/>
</dbReference>
<evidence type="ECO:0000256" key="1">
    <source>
        <dbReference type="ARBA" id="ARBA00000085"/>
    </source>
</evidence>